<dbReference type="Pfam" id="PF12833">
    <property type="entry name" value="HTH_18"/>
    <property type="match status" value="1"/>
</dbReference>
<evidence type="ECO:0000256" key="1">
    <source>
        <dbReference type="ARBA" id="ARBA00023015"/>
    </source>
</evidence>
<dbReference type="SUPFAM" id="SSF52317">
    <property type="entry name" value="Class I glutamine amidotransferase-like"/>
    <property type="match status" value="1"/>
</dbReference>
<dbReference type="InterPro" id="IPR052158">
    <property type="entry name" value="INH-QAR"/>
</dbReference>
<dbReference type="Pfam" id="PF01965">
    <property type="entry name" value="DJ-1_PfpI"/>
    <property type="match status" value="1"/>
</dbReference>
<dbReference type="InterPro" id="IPR009057">
    <property type="entry name" value="Homeodomain-like_sf"/>
</dbReference>
<dbReference type="EMBL" id="JACJID010000002">
    <property type="protein sequence ID" value="MBA8925537.1"/>
    <property type="molecule type" value="Genomic_DNA"/>
</dbReference>
<dbReference type="PANTHER" id="PTHR43130:SF3">
    <property type="entry name" value="HTH-TYPE TRANSCRIPTIONAL REGULATOR RV1931C"/>
    <property type="match status" value="1"/>
</dbReference>
<dbReference type="SUPFAM" id="SSF46689">
    <property type="entry name" value="Homeodomain-like"/>
    <property type="match status" value="2"/>
</dbReference>
<proteinExistence type="predicted"/>
<evidence type="ECO:0000259" key="3">
    <source>
        <dbReference type="PROSITE" id="PS01124"/>
    </source>
</evidence>
<dbReference type="SMART" id="SM00342">
    <property type="entry name" value="HTH_ARAC"/>
    <property type="match status" value="1"/>
</dbReference>
<protein>
    <submittedName>
        <fullName evidence="4">Transcriptional regulator GlxA family with amidase domain</fullName>
    </submittedName>
</protein>
<keyword evidence="1" id="KW-0805">Transcription regulation</keyword>
<evidence type="ECO:0000313" key="5">
    <source>
        <dbReference type="Proteomes" id="UP000517916"/>
    </source>
</evidence>
<accession>A0ABR6BFV4</accession>
<dbReference type="PROSITE" id="PS01124">
    <property type="entry name" value="HTH_ARAC_FAMILY_2"/>
    <property type="match status" value="1"/>
</dbReference>
<dbReference type="InterPro" id="IPR018060">
    <property type="entry name" value="HTH_AraC"/>
</dbReference>
<dbReference type="InterPro" id="IPR029062">
    <property type="entry name" value="Class_I_gatase-like"/>
</dbReference>
<dbReference type="Gene3D" id="1.10.10.60">
    <property type="entry name" value="Homeodomain-like"/>
    <property type="match status" value="1"/>
</dbReference>
<dbReference type="Proteomes" id="UP000517916">
    <property type="component" value="Unassembled WGS sequence"/>
</dbReference>
<reference evidence="4 5" key="1">
    <citation type="submission" date="2020-08" db="EMBL/GenBank/DDBJ databases">
        <title>Genomic Encyclopedia of Archaeal and Bacterial Type Strains, Phase II (KMG-II): from individual species to whole genera.</title>
        <authorList>
            <person name="Goeker M."/>
        </authorList>
    </citation>
    <scope>NUCLEOTIDE SEQUENCE [LARGE SCALE GENOMIC DNA]</scope>
    <source>
        <strain evidence="4 5">DSM 43850</strain>
    </source>
</reference>
<evidence type="ECO:0000256" key="2">
    <source>
        <dbReference type="ARBA" id="ARBA00023163"/>
    </source>
</evidence>
<evidence type="ECO:0000313" key="4">
    <source>
        <dbReference type="EMBL" id="MBA8925537.1"/>
    </source>
</evidence>
<dbReference type="RefSeq" id="WP_318296231.1">
    <property type="nucleotide sequence ID" value="NZ_BAAABQ010000075.1"/>
</dbReference>
<keyword evidence="5" id="KW-1185">Reference proteome</keyword>
<organism evidence="4 5">
    <name type="scientific">Kutzneria viridogrisea</name>
    <dbReference type="NCBI Taxonomy" id="47990"/>
    <lineage>
        <taxon>Bacteria</taxon>
        <taxon>Bacillati</taxon>
        <taxon>Actinomycetota</taxon>
        <taxon>Actinomycetes</taxon>
        <taxon>Pseudonocardiales</taxon>
        <taxon>Pseudonocardiaceae</taxon>
        <taxon>Kutzneria</taxon>
    </lineage>
</organism>
<keyword evidence="2" id="KW-0804">Transcription</keyword>
<dbReference type="Gene3D" id="3.40.50.880">
    <property type="match status" value="1"/>
</dbReference>
<gene>
    <name evidence="4" type="ORF">BC739_002736</name>
</gene>
<dbReference type="InterPro" id="IPR002818">
    <property type="entry name" value="DJ-1/PfpI"/>
</dbReference>
<dbReference type="PANTHER" id="PTHR43130">
    <property type="entry name" value="ARAC-FAMILY TRANSCRIPTIONAL REGULATOR"/>
    <property type="match status" value="1"/>
</dbReference>
<feature type="domain" description="HTH araC/xylS-type" evidence="3">
    <location>
        <begin position="211"/>
        <end position="309"/>
    </location>
</feature>
<dbReference type="CDD" id="cd03137">
    <property type="entry name" value="GATase1_AraC_1"/>
    <property type="match status" value="1"/>
</dbReference>
<sequence length="319" mass="34078">MRELVVVVYDGAVLLDAAGPIEVFSYASRFGADYRLRLASPGGRPARTKTGPTLAVDLALEELTGPVDTLLVAGGTARPIDPVLVGQVRRAAALSRRLTAVCTGSFVLAEAGLLDGRRVATHWASCAELAASYPALTVDPDAIFVQDGRVTTSAGITAGMDLALSIVETDHGATLAREVAKWLVMFVQRPGGQSQFSMWTRTPITRYEPLRRALDAVALDPAADHSVAALAERASLSVRHFSRLFAREVGTGPAQYVEQVRVEAARTLLESGDQGQEAVARRCGFGCTETMRRAFLRVIGVPPGAYRDRFRSTGIDLVG</sequence>
<comment type="caution">
    <text evidence="4">The sequence shown here is derived from an EMBL/GenBank/DDBJ whole genome shotgun (WGS) entry which is preliminary data.</text>
</comment>
<name>A0ABR6BFV4_9PSEU</name>